<dbReference type="InterPro" id="IPR000209">
    <property type="entry name" value="Peptidase_S8/S53_dom"/>
</dbReference>
<name>A0A6A5QUA6_AMPQU</name>
<dbReference type="Gene3D" id="3.40.50.200">
    <property type="entry name" value="Peptidase S8/S53 domain"/>
    <property type="match status" value="1"/>
</dbReference>
<evidence type="ECO:0000256" key="8">
    <source>
        <dbReference type="ARBA" id="ARBA00022723"/>
    </source>
</evidence>
<protein>
    <recommendedName>
        <fullName evidence="5">tripeptidyl-peptidase II</fullName>
        <ecNumber evidence="5">3.4.14.10</ecNumber>
    </recommendedName>
</protein>
<evidence type="ECO:0000256" key="7">
    <source>
        <dbReference type="ARBA" id="ARBA00022670"/>
    </source>
</evidence>
<evidence type="ECO:0000256" key="3">
    <source>
        <dbReference type="ARBA" id="ARBA00002451"/>
    </source>
</evidence>
<dbReference type="InterPro" id="IPR015366">
    <property type="entry name" value="S53_propep"/>
</dbReference>
<evidence type="ECO:0000256" key="6">
    <source>
        <dbReference type="ARBA" id="ARBA00022525"/>
    </source>
</evidence>
<keyword evidence="12" id="KW-0106">Calcium</keyword>
<evidence type="ECO:0000256" key="5">
    <source>
        <dbReference type="ARBA" id="ARBA00012462"/>
    </source>
</evidence>
<keyword evidence="20" id="KW-1185">Reference proteome</keyword>
<keyword evidence="13" id="KW-0843">Virulence</keyword>
<comment type="subcellular location">
    <subcellularLocation>
        <location evidence="4">Secreted</location>
        <location evidence="4">Extracellular space</location>
    </subcellularLocation>
</comment>
<dbReference type="EC" id="3.4.14.10" evidence="5"/>
<feature type="chain" id="PRO_5025331897" description="tripeptidyl-peptidase II" evidence="17">
    <location>
        <begin position="20"/>
        <end position="622"/>
    </location>
</feature>
<dbReference type="OrthoDB" id="409122at2759"/>
<evidence type="ECO:0000256" key="13">
    <source>
        <dbReference type="ARBA" id="ARBA00023026"/>
    </source>
</evidence>
<evidence type="ECO:0000256" key="17">
    <source>
        <dbReference type="SAM" id="SignalP"/>
    </source>
</evidence>
<evidence type="ECO:0000313" key="19">
    <source>
        <dbReference type="EMBL" id="KAF1917517.1"/>
    </source>
</evidence>
<feature type="domain" description="Peptidase S53" evidence="18">
    <location>
        <begin position="219"/>
        <end position="621"/>
    </location>
</feature>
<dbReference type="FunFam" id="3.40.50.200:FF:000015">
    <property type="entry name" value="Tripeptidyl peptidase A"/>
    <property type="match status" value="1"/>
</dbReference>
<feature type="active site" description="Charge relay system" evidence="16">
    <location>
        <position position="304"/>
    </location>
</feature>
<dbReference type="InterPro" id="IPR030400">
    <property type="entry name" value="Sedolisin_dom"/>
</dbReference>
<dbReference type="CDD" id="cd11377">
    <property type="entry name" value="Pro-peptidase_S53"/>
    <property type="match status" value="1"/>
</dbReference>
<keyword evidence="14" id="KW-0865">Zymogen</keyword>
<feature type="active site" description="Charge relay system" evidence="16">
    <location>
        <position position="308"/>
    </location>
</feature>
<organism evidence="19 20">
    <name type="scientific">Ampelomyces quisqualis</name>
    <name type="common">Powdery mildew agent</name>
    <dbReference type="NCBI Taxonomy" id="50730"/>
    <lineage>
        <taxon>Eukaryota</taxon>
        <taxon>Fungi</taxon>
        <taxon>Dikarya</taxon>
        <taxon>Ascomycota</taxon>
        <taxon>Pezizomycotina</taxon>
        <taxon>Dothideomycetes</taxon>
        <taxon>Pleosporomycetidae</taxon>
        <taxon>Pleosporales</taxon>
        <taxon>Pleosporineae</taxon>
        <taxon>Phaeosphaeriaceae</taxon>
        <taxon>Ampelomyces</taxon>
    </lineage>
</organism>
<dbReference type="PROSITE" id="PS51695">
    <property type="entry name" value="SEDOLISIN"/>
    <property type="match status" value="1"/>
</dbReference>
<accession>A0A6A5QUA6</accession>
<dbReference type="GO" id="GO:0008240">
    <property type="term" value="F:tripeptidyl-peptidase activity"/>
    <property type="evidence" value="ECO:0007669"/>
    <property type="project" value="UniProtKB-EC"/>
</dbReference>
<comment type="catalytic activity">
    <reaction evidence="1">
        <text>Release of an N-terminal tripeptide from a polypeptide.</text>
        <dbReference type="EC" id="3.4.14.10"/>
    </reaction>
</comment>
<keyword evidence="9 17" id="KW-0732">Signal</keyword>
<evidence type="ECO:0000256" key="14">
    <source>
        <dbReference type="ARBA" id="ARBA00023145"/>
    </source>
</evidence>
<dbReference type="InterPro" id="IPR036852">
    <property type="entry name" value="Peptidase_S8/S53_dom_sf"/>
</dbReference>
<evidence type="ECO:0000313" key="20">
    <source>
        <dbReference type="Proteomes" id="UP000800096"/>
    </source>
</evidence>
<keyword evidence="6" id="KW-0964">Secreted</keyword>
<dbReference type="PANTHER" id="PTHR14218">
    <property type="entry name" value="PROTEASE S8 TRIPEPTIDYL PEPTIDASE I CLN2"/>
    <property type="match status" value="1"/>
</dbReference>
<evidence type="ECO:0000256" key="15">
    <source>
        <dbReference type="ARBA" id="ARBA00023180"/>
    </source>
</evidence>
<keyword evidence="8" id="KW-0479">Metal-binding</keyword>
<feature type="signal peptide" evidence="17">
    <location>
        <begin position="1"/>
        <end position="19"/>
    </location>
</feature>
<dbReference type="SUPFAM" id="SSF54897">
    <property type="entry name" value="Protease propeptides/inhibitors"/>
    <property type="match status" value="1"/>
</dbReference>
<dbReference type="GO" id="GO:0005576">
    <property type="term" value="C:extracellular region"/>
    <property type="evidence" value="ECO:0007669"/>
    <property type="project" value="UniProtKB-SubCell"/>
</dbReference>
<evidence type="ECO:0000256" key="11">
    <source>
        <dbReference type="ARBA" id="ARBA00022825"/>
    </source>
</evidence>
<dbReference type="SUPFAM" id="SSF52743">
    <property type="entry name" value="Subtilisin-like"/>
    <property type="match status" value="1"/>
</dbReference>
<evidence type="ECO:0000256" key="1">
    <source>
        <dbReference type="ARBA" id="ARBA00001910"/>
    </source>
</evidence>
<evidence type="ECO:0000256" key="12">
    <source>
        <dbReference type="ARBA" id="ARBA00022837"/>
    </source>
</evidence>
<dbReference type="AlphaFoldDB" id="A0A6A5QUA6"/>
<feature type="active site" description="Charge relay system" evidence="16">
    <location>
        <position position="538"/>
    </location>
</feature>
<dbReference type="PANTHER" id="PTHR14218:SF39">
    <property type="entry name" value="PEPTIDASE S53 DOMAIN-CONTAINING PROTEIN"/>
    <property type="match status" value="1"/>
</dbReference>
<keyword evidence="10 16" id="KW-0378">Hydrolase</keyword>
<reference evidence="19" key="1">
    <citation type="journal article" date="2020" name="Stud. Mycol.">
        <title>101 Dothideomycetes genomes: a test case for predicting lifestyles and emergence of pathogens.</title>
        <authorList>
            <person name="Haridas S."/>
            <person name="Albert R."/>
            <person name="Binder M."/>
            <person name="Bloem J."/>
            <person name="Labutti K."/>
            <person name="Salamov A."/>
            <person name="Andreopoulos B."/>
            <person name="Baker S."/>
            <person name="Barry K."/>
            <person name="Bills G."/>
            <person name="Bluhm B."/>
            <person name="Cannon C."/>
            <person name="Castanera R."/>
            <person name="Culley D."/>
            <person name="Daum C."/>
            <person name="Ezra D."/>
            <person name="Gonzalez J."/>
            <person name="Henrissat B."/>
            <person name="Kuo A."/>
            <person name="Liang C."/>
            <person name="Lipzen A."/>
            <person name="Lutzoni F."/>
            <person name="Magnuson J."/>
            <person name="Mondo S."/>
            <person name="Nolan M."/>
            <person name="Ohm R."/>
            <person name="Pangilinan J."/>
            <person name="Park H.-J."/>
            <person name="Ramirez L."/>
            <person name="Alfaro M."/>
            <person name="Sun H."/>
            <person name="Tritt A."/>
            <person name="Yoshinaga Y."/>
            <person name="Zwiers L.-H."/>
            <person name="Turgeon B."/>
            <person name="Goodwin S."/>
            <person name="Spatafora J."/>
            <person name="Crous P."/>
            <person name="Grigoriev I."/>
        </authorList>
    </citation>
    <scope>NUCLEOTIDE SEQUENCE</scope>
    <source>
        <strain evidence="19">HMLAC05119</strain>
    </source>
</reference>
<keyword evidence="15" id="KW-0325">Glycoprotein</keyword>
<comment type="cofactor">
    <cofactor evidence="2">
        <name>Ca(2+)</name>
        <dbReference type="ChEBI" id="CHEBI:29108"/>
    </cofactor>
</comment>
<evidence type="ECO:0000259" key="18">
    <source>
        <dbReference type="PROSITE" id="PS51695"/>
    </source>
</evidence>
<dbReference type="GO" id="GO:0046872">
    <property type="term" value="F:metal ion binding"/>
    <property type="evidence" value="ECO:0007669"/>
    <property type="project" value="UniProtKB-KW"/>
</dbReference>
<comment type="function">
    <text evidence="3">Secreted tripeptidyl-peptidase which degrades proteins at acidic pHs and is involved in virulence.</text>
</comment>
<evidence type="ECO:0000256" key="10">
    <source>
        <dbReference type="ARBA" id="ARBA00022801"/>
    </source>
</evidence>
<dbReference type="EMBL" id="ML979134">
    <property type="protein sequence ID" value="KAF1917517.1"/>
    <property type="molecule type" value="Genomic_DNA"/>
</dbReference>
<sequence length="622" mass="67291">MLGPSILLAAAVFAPELLATPIARSSYAVKETHYVPRRWTQKGRAPKNQMLALQIGVKQGDFNELERHLYEVSDPSHSRYGQHLSHEEVNALVAPDDEALDLVHEWLLSSGVKNFVYSPSKDWINIRISVDEAEKLLATEYSIYIHEDGTEMARTTKWSLPSHLHKHIDTVQPTTSFMRTRGHSSFVNPKPLNLSEIYQPPGYVPPTDPVIAAACSINGTTPTCFKTLYKTVGYEQKSCGENQIGFNNFLNEVPIRPDAKIFLDKYAPSASKGAYEYKFVSIDGGPQQDNGSSPTQLAKGTNKEANLDVQTILGMTYPMPVTAFTTGGQPPQIPDVAAGDPPGNEPYLVWVNYILAQKALPQVISTSYGDDEQTVPIEYAKRVCASFAQLGARGISLLFSSGDGGAGNAAGQNAEECISNDGKNTTKFLPSFPAGCPFVTTVGATQGFQPEVAAYRPAKSLGPDGTLHGYYASGSGFSEYFSRPKYQEDAVNSYLHKVGDLHKGLFNPAGRGYPDLSAQGLYFQFVWNSTNSVISGTSASSPLMASILALVNDALIASGKPALGFLNPWLYKKGYKGFTDILDGGNGGCNTTGFPVTKDWDAVTGWGTPIFPEIVKLAGAKI</sequence>
<dbReference type="GO" id="GO:0006508">
    <property type="term" value="P:proteolysis"/>
    <property type="evidence" value="ECO:0007669"/>
    <property type="project" value="UniProtKB-KW"/>
</dbReference>
<dbReference type="Proteomes" id="UP000800096">
    <property type="component" value="Unassembled WGS sequence"/>
</dbReference>
<proteinExistence type="predicted"/>
<dbReference type="Pfam" id="PF09286">
    <property type="entry name" value="Pro-kuma_activ"/>
    <property type="match status" value="1"/>
</dbReference>
<evidence type="ECO:0000256" key="16">
    <source>
        <dbReference type="PROSITE-ProRule" id="PRU01032"/>
    </source>
</evidence>
<keyword evidence="11 16" id="KW-0720">Serine protease</keyword>
<comment type="caution">
    <text evidence="16">Lacks conserved residue(s) required for the propagation of feature annotation.</text>
</comment>
<dbReference type="GO" id="GO:0004252">
    <property type="term" value="F:serine-type endopeptidase activity"/>
    <property type="evidence" value="ECO:0007669"/>
    <property type="project" value="UniProtKB-UniRule"/>
</dbReference>
<evidence type="ECO:0000256" key="9">
    <source>
        <dbReference type="ARBA" id="ARBA00022729"/>
    </source>
</evidence>
<dbReference type="Pfam" id="PF00082">
    <property type="entry name" value="Peptidase_S8"/>
    <property type="match status" value="1"/>
</dbReference>
<evidence type="ECO:0000256" key="4">
    <source>
        <dbReference type="ARBA" id="ARBA00004239"/>
    </source>
</evidence>
<gene>
    <name evidence="19" type="ORF">BDU57DRAFT_586222</name>
</gene>
<keyword evidence="7 16" id="KW-0645">Protease</keyword>
<dbReference type="InterPro" id="IPR050819">
    <property type="entry name" value="Tripeptidyl-peptidase_I"/>
</dbReference>
<dbReference type="SMART" id="SM00944">
    <property type="entry name" value="Pro-kuma_activ"/>
    <property type="match status" value="1"/>
</dbReference>
<dbReference type="CDD" id="cd04056">
    <property type="entry name" value="Peptidases_S53"/>
    <property type="match status" value="1"/>
</dbReference>
<evidence type="ECO:0000256" key="2">
    <source>
        <dbReference type="ARBA" id="ARBA00001913"/>
    </source>
</evidence>